<evidence type="ECO:0000256" key="1">
    <source>
        <dbReference type="ARBA" id="ARBA00022448"/>
    </source>
</evidence>
<dbReference type="PANTHER" id="PTHR42939">
    <property type="entry name" value="ABC TRANSPORTER ATP-BINDING PROTEIN ALBC-RELATED"/>
    <property type="match status" value="1"/>
</dbReference>
<dbReference type="AlphaFoldDB" id="A0A1G7C6T3"/>
<dbReference type="PANTHER" id="PTHR42939:SF1">
    <property type="entry name" value="ABC TRANSPORTER ATP-BINDING PROTEIN ALBC-RELATED"/>
    <property type="match status" value="1"/>
</dbReference>
<evidence type="ECO:0000256" key="2">
    <source>
        <dbReference type="ARBA" id="ARBA00022741"/>
    </source>
</evidence>
<dbReference type="InterPro" id="IPR051782">
    <property type="entry name" value="ABC_Transporter_VariousFunc"/>
</dbReference>
<gene>
    <name evidence="5" type="ORF">SAMN05421544_10774</name>
</gene>
<dbReference type="InterPro" id="IPR003593">
    <property type="entry name" value="AAA+_ATPase"/>
</dbReference>
<dbReference type="InterPro" id="IPR003439">
    <property type="entry name" value="ABC_transporter-like_ATP-bd"/>
</dbReference>
<feature type="domain" description="ABC transporter" evidence="4">
    <location>
        <begin position="2"/>
        <end position="227"/>
    </location>
</feature>
<protein>
    <submittedName>
        <fullName evidence="5">Cu-processing system ATP-binding protein</fullName>
    </submittedName>
</protein>
<reference evidence="5 6" key="1">
    <citation type="submission" date="2016-10" db="EMBL/GenBank/DDBJ databases">
        <authorList>
            <person name="de Groot N.N."/>
        </authorList>
    </citation>
    <scope>NUCLEOTIDE SEQUENCE [LARGE SCALE GENOMIC DNA]</scope>
    <source>
        <strain evidence="5 6">DSM 24015</strain>
    </source>
</reference>
<dbReference type="Gene3D" id="3.40.50.300">
    <property type="entry name" value="P-loop containing nucleotide triphosphate hydrolases"/>
    <property type="match status" value="1"/>
</dbReference>
<dbReference type="PROSITE" id="PS50893">
    <property type="entry name" value="ABC_TRANSPORTER_2"/>
    <property type="match status" value="1"/>
</dbReference>
<sequence>MIVIQNLTKRFGKFTALHNVSMECKQGKSIAFIGPNGCGKTSLIKSILGLNTIDEGHIFVNQKDVAEDYLYREDIGYMPQFGKYPENMTIKETLDMIIKNRAYKGERDMELFEQYHIQDLYQKKMGSLSGGTIQKVSAVIAFMFNPNIIILDEPTAGLDPLASEILKNKIIKERQKGKLIIITSHLLSELDDIINEVVFLSEGKVMFHQDVETLKSQTKEEKISQAITSILKQLQYV</sequence>
<proteinExistence type="predicted"/>
<dbReference type="STRING" id="1071918.SAMN05421544_10774"/>
<evidence type="ECO:0000313" key="6">
    <source>
        <dbReference type="Proteomes" id="UP000198517"/>
    </source>
</evidence>
<accession>A0A1G7C6T3</accession>
<dbReference type="Pfam" id="PF00005">
    <property type="entry name" value="ABC_tran"/>
    <property type="match status" value="1"/>
</dbReference>
<dbReference type="CDD" id="cd03230">
    <property type="entry name" value="ABC_DR_subfamily_A"/>
    <property type="match status" value="1"/>
</dbReference>
<keyword evidence="6" id="KW-1185">Reference proteome</keyword>
<dbReference type="GO" id="GO:0016887">
    <property type="term" value="F:ATP hydrolysis activity"/>
    <property type="evidence" value="ECO:0007669"/>
    <property type="project" value="InterPro"/>
</dbReference>
<organism evidence="5 6">
    <name type="scientific">Riemerella columbipharyngis</name>
    <dbReference type="NCBI Taxonomy" id="1071918"/>
    <lineage>
        <taxon>Bacteria</taxon>
        <taxon>Pseudomonadati</taxon>
        <taxon>Bacteroidota</taxon>
        <taxon>Flavobacteriia</taxon>
        <taxon>Flavobacteriales</taxon>
        <taxon>Weeksellaceae</taxon>
        <taxon>Riemerella</taxon>
    </lineage>
</organism>
<evidence type="ECO:0000256" key="3">
    <source>
        <dbReference type="ARBA" id="ARBA00022840"/>
    </source>
</evidence>
<dbReference type="GO" id="GO:0005524">
    <property type="term" value="F:ATP binding"/>
    <property type="evidence" value="ECO:0007669"/>
    <property type="project" value="UniProtKB-KW"/>
</dbReference>
<evidence type="ECO:0000259" key="4">
    <source>
        <dbReference type="PROSITE" id="PS50893"/>
    </source>
</evidence>
<keyword evidence="2" id="KW-0547">Nucleotide-binding</keyword>
<dbReference type="EMBL" id="FNAS01000007">
    <property type="protein sequence ID" value="SDE35104.1"/>
    <property type="molecule type" value="Genomic_DNA"/>
</dbReference>
<dbReference type="SMART" id="SM00382">
    <property type="entry name" value="AAA"/>
    <property type="match status" value="1"/>
</dbReference>
<dbReference type="Proteomes" id="UP000198517">
    <property type="component" value="Unassembled WGS sequence"/>
</dbReference>
<dbReference type="InterPro" id="IPR027417">
    <property type="entry name" value="P-loop_NTPase"/>
</dbReference>
<dbReference type="SUPFAM" id="SSF52540">
    <property type="entry name" value="P-loop containing nucleoside triphosphate hydrolases"/>
    <property type="match status" value="1"/>
</dbReference>
<name>A0A1G7C6T3_9FLAO</name>
<evidence type="ECO:0000313" key="5">
    <source>
        <dbReference type="EMBL" id="SDE35104.1"/>
    </source>
</evidence>
<keyword evidence="1" id="KW-0813">Transport</keyword>
<dbReference type="RefSeq" id="WP_092736464.1">
    <property type="nucleotide sequence ID" value="NZ_FNAS01000007.1"/>
</dbReference>
<dbReference type="OrthoDB" id="9801987at2"/>
<keyword evidence="3 5" id="KW-0067">ATP-binding</keyword>